<proteinExistence type="predicted"/>
<dbReference type="Proteomes" id="UP000320762">
    <property type="component" value="Unassembled WGS sequence"/>
</dbReference>
<name>A0A550BZH9_9AGAR</name>
<accession>A0A550BZH9</accession>
<comment type="caution">
    <text evidence="1">The sequence shown here is derived from an EMBL/GenBank/DDBJ whole genome shotgun (WGS) entry which is preliminary data.</text>
</comment>
<keyword evidence="2" id="KW-1185">Reference proteome</keyword>
<dbReference type="AlphaFoldDB" id="A0A550BZH9"/>
<protein>
    <submittedName>
        <fullName evidence="1">Uncharacterized protein</fullName>
    </submittedName>
</protein>
<gene>
    <name evidence="1" type="ORF">BD626DRAFT_205584</name>
</gene>
<evidence type="ECO:0000313" key="2">
    <source>
        <dbReference type="Proteomes" id="UP000320762"/>
    </source>
</evidence>
<organism evidence="1 2">
    <name type="scientific">Schizophyllum amplum</name>
    <dbReference type="NCBI Taxonomy" id="97359"/>
    <lineage>
        <taxon>Eukaryota</taxon>
        <taxon>Fungi</taxon>
        <taxon>Dikarya</taxon>
        <taxon>Basidiomycota</taxon>
        <taxon>Agaricomycotina</taxon>
        <taxon>Agaricomycetes</taxon>
        <taxon>Agaricomycetidae</taxon>
        <taxon>Agaricales</taxon>
        <taxon>Schizophyllaceae</taxon>
        <taxon>Schizophyllum</taxon>
    </lineage>
</organism>
<dbReference type="EMBL" id="VDMD01000041">
    <property type="protein sequence ID" value="TRM57962.1"/>
    <property type="molecule type" value="Genomic_DNA"/>
</dbReference>
<evidence type="ECO:0000313" key="1">
    <source>
        <dbReference type="EMBL" id="TRM57962.1"/>
    </source>
</evidence>
<reference evidence="1 2" key="1">
    <citation type="journal article" date="2019" name="New Phytol.">
        <title>Comparative genomics reveals unique wood-decay strategies and fruiting body development in the Schizophyllaceae.</title>
        <authorList>
            <person name="Almasi E."/>
            <person name="Sahu N."/>
            <person name="Krizsan K."/>
            <person name="Balint B."/>
            <person name="Kovacs G.M."/>
            <person name="Kiss B."/>
            <person name="Cseklye J."/>
            <person name="Drula E."/>
            <person name="Henrissat B."/>
            <person name="Nagy I."/>
            <person name="Chovatia M."/>
            <person name="Adam C."/>
            <person name="LaButti K."/>
            <person name="Lipzen A."/>
            <person name="Riley R."/>
            <person name="Grigoriev I.V."/>
            <person name="Nagy L.G."/>
        </authorList>
    </citation>
    <scope>NUCLEOTIDE SEQUENCE [LARGE SCALE GENOMIC DNA]</scope>
    <source>
        <strain evidence="1 2">NL-1724</strain>
    </source>
</reference>
<sequence length="152" mass="16715">MSGTIVDGIGCPLVTFDFASSPQDLAASTALTLLLRYSHYGFGDSWNPCSDLKGILLAFIESDLNMNFRSLLTSTATMTLLHVISDSRIGPTVIEMQLALYPSEPCICHHVPRCTSRSSTHVACAPAASDVLRSRRQDCSRIRPWRWVRVAT</sequence>